<keyword evidence="2" id="KW-1185">Reference proteome</keyword>
<protein>
    <submittedName>
        <fullName evidence="1">Uncharacterized protein</fullName>
    </submittedName>
</protein>
<name>A0A4S8L5T6_DENBC</name>
<sequence>MLLFSSNKVQTLKQSNIAAGHDLSDSYSRQTRVNLFQYFDVQTFNVFNNEKSIQPAGYTSFLTYFAVYPSTRNLHLAYPVETEKHRVFLQASFSQLP</sequence>
<dbReference type="AlphaFoldDB" id="A0A4S8L5T6"/>
<proteinExistence type="predicted"/>
<accession>A0A4S8L5T6</accession>
<evidence type="ECO:0000313" key="1">
    <source>
        <dbReference type="EMBL" id="THU83984.1"/>
    </source>
</evidence>
<dbReference type="EMBL" id="ML179630">
    <property type="protein sequence ID" value="THU83984.1"/>
    <property type="molecule type" value="Genomic_DNA"/>
</dbReference>
<evidence type="ECO:0000313" key="2">
    <source>
        <dbReference type="Proteomes" id="UP000297245"/>
    </source>
</evidence>
<gene>
    <name evidence="1" type="ORF">K435DRAFT_413648</name>
</gene>
<organism evidence="1 2">
    <name type="scientific">Dendrothele bispora (strain CBS 962.96)</name>
    <dbReference type="NCBI Taxonomy" id="1314807"/>
    <lineage>
        <taxon>Eukaryota</taxon>
        <taxon>Fungi</taxon>
        <taxon>Dikarya</taxon>
        <taxon>Basidiomycota</taxon>
        <taxon>Agaricomycotina</taxon>
        <taxon>Agaricomycetes</taxon>
        <taxon>Agaricomycetidae</taxon>
        <taxon>Agaricales</taxon>
        <taxon>Agaricales incertae sedis</taxon>
        <taxon>Dendrothele</taxon>
    </lineage>
</organism>
<reference evidence="1 2" key="1">
    <citation type="journal article" date="2019" name="Nat. Ecol. Evol.">
        <title>Megaphylogeny resolves global patterns of mushroom evolution.</title>
        <authorList>
            <person name="Varga T."/>
            <person name="Krizsan K."/>
            <person name="Foldi C."/>
            <person name="Dima B."/>
            <person name="Sanchez-Garcia M."/>
            <person name="Sanchez-Ramirez S."/>
            <person name="Szollosi G.J."/>
            <person name="Szarkandi J.G."/>
            <person name="Papp V."/>
            <person name="Albert L."/>
            <person name="Andreopoulos W."/>
            <person name="Angelini C."/>
            <person name="Antonin V."/>
            <person name="Barry K.W."/>
            <person name="Bougher N.L."/>
            <person name="Buchanan P."/>
            <person name="Buyck B."/>
            <person name="Bense V."/>
            <person name="Catcheside P."/>
            <person name="Chovatia M."/>
            <person name="Cooper J."/>
            <person name="Damon W."/>
            <person name="Desjardin D."/>
            <person name="Finy P."/>
            <person name="Geml J."/>
            <person name="Haridas S."/>
            <person name="Hughes K."/>
            <person name="Justo A."/>
            <person name="Karasinski D."/>
            <person name="Kautmanova I."/>
            <person name="Kiss B."/>
            <person name="Kocsube S."/>
            <person name="Kotiranta H."/>
            <person name="LaButti K.M."/>
            <person name="Lechner B.E."/>
            <person name="Liimatainen K."/>
            <person name="Lipzen A."/>
            <person name="Lukacs Z."/>
            <person name="Mihaltcheva S."/>
            <person name="Morgado L.N."/>
            <person name="Niskanen T."/>
            <person name="Noordeloos M.E."/>
            <person name="Ohm R.A."/>
            <person name="Ortiz-Santana B."/>
            <person name="Ovrebo C."/>
            <person name="Racz N."/>
            <person name="Riley R."/>
            <person name="Savchenko A."/>
            <person name="Shiryaev A."/>
            <person name="Soop K."/>
            <person name="Spirin V."/>
            <person name="Szebenyi C."/>
            <person name="Tomsovsky M."/>
            <person name="Tulloss R.E."/>
            <person name="Uehling J."/>
            <person name="Grigoriev I.V."/>
            <person name="Vagvolgyi C."/>
            <person name="Papp T."/>
            <person name="Martin F.M."/>
            <person name="Miettinen O."/>
            <person name="Hibbett D.S."/>
            <person name="Nagy L.G."/>
        </authorList>
    </citation>
    <scope>NUCLEOTIDE SEQUENCE [LARGE SCALE GENOMIC DNA]</scope>
    <source>
        <strain evidence="1 2">CBS 962.96</strain>
    </source>
</reference>
<dbReference type="Proteomes" id="UP000297245">
    <property type="component" value="Unassembled WGS sequence"/>
</dbReference>